<comment type="caution">
    <text evidence="2">The sequence shown here is derived from an EMBL/GenBank/DDBJ whole genome shotgun (WGS) entry which is preliminary data.</text>
</comment>
<gene>
    <name evidence="2" type="ORF">KC19_4G199200</name>
</gene>
<dbReference type="InterPro" id="IPR036312">
    <property type="entry name" value="Bifun_inhib/LTP/seed_sf"/>
</dbReference>
<reference evidence="2" key="1">
    <citation type="submission" date="2020-06" db="EMBL/GenBank/DDBJ databases">
        <title>WGS assembly of Ceratodon purpureus strain R40.</title>
        <authorList>
            <person name="Carey S.B."/>
            <person name="Jenkins J."/>
            <person name="Shu S."/>
            <person name="Lovell J.T."/>
            <person name="Sreedasyam A."/>
            <person name="Maumus F."/>
            <person name="Tiley G.P."/>
            <person name="Fernandez-Pozo N."/>
            <person name="Barry K."/>
            <person name="Chen C."/>
            <person name="Wang M."/>
            <person name="Lipzen A."/>
            <person name="Daum C."/>
            <person name="Saski C.A."/>
            <person name="Payton A.C."/>
            <person name="Mcbreen J.C."/>
            <person name="Conrad R.E."/>
            <person name="Kollar L.M."/>
            <person name="Olsson S."/>
            <person name="Huttunen S."/>
            <person name="Landis J.B."/>
            <person name="Wickett N.J."/>
            <person name="Johnson M.G."/>
            <person name="Rensing S.A."/>
            <person name="Grimwood J."/>
            <person name="Schmutz J."/>
            <person name="Mcdaniel S.F."/>
        </authorList>
    </citation>
    <scope>NUCLEOTIDE SEQUENCE</scope>
    <source>
        <strain evidence="2">R40</strain>
    </source>
</reference>
<accession>A0A8T0ICX6</accession>
<evidence type="ECO:0000313" key="2">
    <source>
        <dbReference type="EMBL" id="KAG0580787.1"/>
    </source>
</evidence>
<dbReference type="AlphaFoldDB" id="A0A8T0ICX6"/>
<dbReference type="InterPro" id="IPR016140">
    <property type="entry name" value="Bifunc_inhib/LTP/seed_store"/>
</dbReference>
<dbReference type="GO" id="GO:0005504">
    <property type="term" value="F:fatty acid binding"/>
    <property type="evidence" value="ECO:0007669"/>
    <property type="project" value="InterPro"/>
</dbReference>
<dbReference type="Pfam" id="PF00234">
    <property type="entry name" value="Tryp_alpha_amyl"/>
    <property type="match status" value="1"/>
</dbReference>
<dbReference type="CDD" id="cd00010">
    <property type="entry name" value="AAI_LTSS"/>
    <property type="match status" value="1"/>
</dbReference>
<evidence type="ECO:0000313" key="3">
    <source>
        <dbReference type="Proteomes" id="UP000822688"/>
    </source>
</evidence>
<dbReference type="Gene3D" id="1.10.110.10">
    <property type="entry name" value="Plant lipid-transfer and hydrophobic proteins"/>
    <property type="match status" value="1"/>
</dbReference>
<dbReference type="GO" id="GO:0009627">
    <property type="term" value="P:systemic acquired resistance"/>
    <property type="evidence" value="ECO:0007669"/>
    <property type="project" value="InterPro"/>
</dbReference>
<organism evidence="2 3">
    <name type="scientific">Ceratodon purpureus</name>
    <name type="common">Fire moss</name>
    <name type="synonym">Dicranum purpureum</name>
    <dbReference type="NCBI Taxonomy" id="3225"/>
    <lineage>
        <taxon>Eukaryota</taxon>
        <taxon>Viridiplantae</taxon>
        <taxon>Streptophyta</taxon>
        <taxon>Embryophyta</taxon>
        <taxon>Bryophyta</taxon>
        <taxon>Bryophytina</taxon>
        <taxon>Bryopsida</taxon>
        <taxon>Dicranidae</taxon>
        <taxon>Pseudoditrichales</taxon>
        <taxon>Ditrichaceae</taxon>
        <taxon>Ceratodon</taxon>
    </lineage>
</organism>
<feature type="domain" description="Bifunctional inhibitor/plant lipid transfer protein/seed storage helical" evidence="1">
    <location>
        <begin position="94"/>
        <end position="168"/>
    </location>
</feature>
<dbReference type="PANTHER" id="PTHR33122:SF13">
    <property type="entry name" value="BIFUNCTIONAL INHIBITOR_LIPID-TRANSFER PROTEIN_SEED STORAGE 2S ALBUMIN SUPERFAMILY PROTEIN"/>
    <property type="match status" value="1"/>
</dbReference>
<sequence length="176" mass="18745">MGVDFQRNLYHFCQDSCTNAIKSFQGAGILQHITHTFTACTRNSIIPLRSFSGLFLLPSYTMKLHLTAAAAVCLVMLLVTSEMVVTSEAAGCDIFQLVPCMAASKNAKVTPSKQCCTNIANMGKGLLGAKCLCSLLSHPLAKSNGVVPRIALAIPQKCRIAVPKGFICQGIRVPGS</sequence>
<keyword evidence="3" id="KW-1185">Reference proteome</keyword>
<dbReference type="PANTHER" id="PTHR33122">
    <property type="entry name" value="LIPID BINDING PROTEIN-RELATED"/>
    <property type="match status" value="1"/>
</dbReference>
<dbReference type="InterPro" id="IPR039265">
    <property type="entry name" value="DIR1-like"/>
</dbReference>
<dbReference type="Proteomes" id="UP000822688">
    <property type="component" value="Chromosome 4"/>
</dbReference>
<evidence type="ECO:0000259" key="1">
    <source>
        <dbReference type="Pfam" id="PF00234"/>
    </source>
</evidence>
<name>A0A8T0ICX6_CERPU</name>
<protein>
    <recommendedName>
        <fullName evidence="1">Bifunctional inhibitor/plant lipid transfer protein/seed storage helical domain-containing protein</fullName>
    </recommendedName>
</protein>
<dbReference type="SUPFAM" id="SSF47699">
    <property type="entry name" value="Bifunctional inhibitor/lipid-transfer protein/seed storage 2S albumin"/>
    <property type="match status" value="1"/>
</dbReference>
<dbReference type="EMBL" id="CM026424">
    <property type="protein sequence ID" value="KAG0580787.1"/>
    <property type="molecule type" value="Genomic_DNA"/>
</dbReference>
<proteinExistence type="predicted"/>